<dbReference type="Gene3D" id="3.40.50.300">
    <property type="entry name" value="P-loop containing nucleotide triphosphate hydrolases"/>
    <property type="match status" value="3"/>
</dbReference>
<feature type="compositionally biased region" description="Acidic residues" evidence="4">
    <location>
        <begin position="764"/>
        <end position="775"/>
    </location>
</feature>
<organism evidence="6 7">
    <name type="scientific">Alosa alosa</name>
    <name type="common">allis shad</name>
    <dbReference type="NCBI Taxonomy" id="278164"/>
    <lineage>
        <taxon>Eukaryota</taxon>
        <taxon>Metazoa</taxon>
        <taxon>Chordata</taxon>
        <taxon>Craniata</taxon>
        <taxon>Vertebrata</taxon>
        <taxon>Euteleostomi</taxon>
        <taxon>Actinopterygii</taxon>
        <taxon>Neopterygii</taxon>
        <taxon>Teleostei</taxon>
        <taxon>Clupei</taxon>
        <taxon>Clupeiformes</taxon>
        <taxon>Clupeoidei</taxon>
        <taxon>Clupeidae</taxon>
        <taxon>Alosa</taxon>
    </lineage>
</organism>
<evidence type="ECO:0000259" key="5">
    <source>
        <dbReference type="PROSITE" id="PS51720"/>
    </source>
</evidence>
<dbReference type="AlphaFoldDB" id="A0AAV6G9Z2"/>
<dbReference type="GO" id="GO:0005525">
    <property type="term" value="F:GTP binding"/>
    <property type="evidence" value="ECO:0007669"/>
    <property type="project" value="UniProtKB-KW"/>
</dbReference>
<evidence type="ECO:0000256" key="2">
    <source>
        <dbReference type="ARBA" id="ARBA00022741"/>
    </source>
</evidence>
<reference evidence="6" key="1">
    <citation type="submission" date="2020-10" db="EMBL/GenBank/DDBJ databases">
        <title>Chromosome-scale genome assembly of the Allis shad, Alosa alosa.</title>
        <authorList>
            <person name="Margot Z."/>
            <person name="Christophe K."/>
            <person name="Cabau C."/>
            <person name="Louis A."/>
            <person name="Berthelot C."/>
            <person name="Parey E."/>
            <person name="Roest Crollius H."/>
            <person name="Montfort J."/>
            <person name="Robinson-Rechavi M."/>
            <person name="Bucao C."/>
            <person name="Bouchez O."/>
            <person name="Gislard M."/>
            <person name="Lluch J."/>
            <person name="Milhes M."/>
            <person name="Lampietro C."/>
            <person name="Lopez Roques C."/>
            <person name="Donnadieu C."/>
            <person name="Braasch I."/>
            <person name="Desvignes T."/>
            <person name="Postlethwait J."/>
            <person name="Bobe J."/>
            <person name="Guiguen Y."/>
        </authorList>
    </citation>
    <scope>NUCLEOTIDE SEQUENCE</scope>
    <source>
        <strain evidence="6">M-15738</strain>
        <tissue evidence="6">Blood</tissue>
    </source>
</reference>
<feature type="domain" description="AIG1-type G" evidence="5">
    <location>
        <begin position="250"/>
        <end position="452"/>
    </location>
</feature>
<proteinExistence type="inferred from homology"/>
<evidence type="ECO:0000256" key="1">
    <source>
        <dbReference type="ARBA" id="ARBA00008535"/>
    </source>
</evidence>
<dbReference type="PROSITE" id="PS51720">
    <property type="entry name" value="G_AIG1"/>
    <property type="match status" value="3"/>
</dbReference>
<accession>A0AAV6G9Z2</accession>
<protein>
    <recommendedName>
        <fullName evidence="5">AIG1-type G domain-containing protein</fullName>
    </recommendedName>
</protein>
<feature type="region of interest" description="Disordered" evidence="4">
    <location>
        <begin position="722"/>
        <end position="775"/>
    </location>
</feature>
<keyword evidence="3" id="KW-0342">GTP-binding</keyword>
<dbReference type="InterPro" id="IPR027417">
    <property type="entry name" value="P-loop_NTPase"/>
</dbReference>
<sequence length="803" mass="88541">MAAGVLRSHAGVQQPLSDYRIVLLGHRSSGKTSVGSSILGSDSATEVGRTLRCVQREGEAAGRRVALVEAPGWWKNYSVRDTSELTRREIQLSAALCPPGPHAFLLVVRLDAPFTEKHRRVAEEHVGLLGERAWHYTIVLFTYNDRLEDDLIEQRIGSDREAQHQRLVERCQKRCHVLNVDKRGASPQVVGLLEKIDEMMAGSNGQCYEGEGVRWEEWVERRSIKAVRAEERMAGQEPQEEARPGQRGHLSKMRLLLLGSRRAGKSSACNTILGRRCSRPGRTTQCALSQGEAAQRQVTVVDTPGWWRGVSAADTPELTKREVALAASLCPPGPHAILLVHRADFSFGDEELKAWEEHVELLLGGGGAWAHALVLFTHGDWLGERSSSQQYVKAEGEALRRLVEKCGGRSHVLDNSVSCADGSQVAELLEKVEGIVGARGSHYMQDRARTRSLEKGKLAALKRPVRRAKQQRQCRRTKSFKGDSVQLSTLRIVLLGYNQSGKTSAGNAILGAEAFDMKHTTSCARRHGEVSGQQFTVIDTPGWHKSTPAAGTPVWTRQEMMRAASLCPPGPHVLLLAVRADASFGEDEGRSAREHLELLGGERIWSHTLVLFTCADWLGRGATIEQHVESEGQPLRELLDRCGNRYHALGNKTDGANGAAASGQVARLLEKVKGLVLLNSGGHFNAASLRSEGEGDGEEVDSGEDRHRRKDMLEWNWTRQDVSDEPRRQAEGRVHRSTRNTSSWFHTEEAIQPAETPRPSDCQEMSEEDGSDDVFLEDSSTERCPLLLPVCGSLTPTVLSSEI</sequence>
<feature type="compositionally biased region" description="Basic and acidic residues" evidence="4">
    <location>
        <begin position="722"/>
        <end position="734"/>
    </location>
</feature>
<dbReference type="SUPFAM" id="SSF52540">
    <property type="entry name" value="P-loop containing nucleoside triphosphate hydrolases"/>
    <property type="match status" value="3"/>
</dbReference>
<feature type="domain" description="AIG1-type G" evidence="5">
    <location>
        <begin position="16"/>
        <end position="217"/>
    </location>
</feature>
<feature type="region of interest" description="Disordered" evidence="4">
    <location>
        <begin position="686"/>
        <end position="707"/>
    </location>
</feature>
<dbReference type="Pfam" id="PF04548">
    <property type="entry name" value="AIG1"/>
    <property type="match status" value="3"/>
</dbReference>
<feature type="domain" description="AIG1-type G" evidence="5">
    <location>
        <begin position="487"/>
        <end position="693"/>
    </location>
</feature>
<dbReference type="InterPro" id="IPR045058">
    <property type="entry name" value="GIMA/IAN/Toc"/>
</dbReference>
<comment type="caution">
    <text evidence="6">The sequence shown here is derived from an EMBL/GenBank/DDBJ whole genome shotgun (WGS) entry which is preliminary data.</text>
</comment>
<dbReference type="EMBL" id="JADWDJ010000013">
    <property type="protein sequence ID" value="KAG5270917.1"/>
    <property type="molecule type" value="Genomic_DNA"/>
</dbReference>
<dbReference type="FunFam" id="3.40.50.300:FF:001809">
    <property type="entry name" value="Si:ch1073-365p7.2"/>
    <property type="match status" value="3"/>
</dbReference>
<dbReference type="InterPro" id="IPR006703">
    <property type="entry name" value="G_AIG1"/>
</dbReference>
<comment type="similarity">
    <text evidence="1">Belongs to the TRAFAC class TrmE-Era-EngA-EngB-Septin-like GTPase superfamily. AIG1/Toc34/Toc159-like paraseptin GTPase family. IAN subfamily.</text>
</comment>
<evidence type="ECO:0000313" key="7">
    <source>
        <dbReference type="Proteomes" id="UP000823561"/>
    </source>
</evidence>
<gene>
    <name evidence="6" type="ORF">AALO_G00173740</name>
</gene>
<dbReference type="Proteomes" id="UP000823561">
    <property type="component" value="Chromosome 13"/>
</dbReference>
<evidence type="ECO:0000256" key="4">
    <source>
        <dbReference type="SAM" id="MobiDB-lite"/>
    </source>
</evidence>
<keyword evidence="2" id="KW-0547">Nucleotide-binding</keyword>
<dbReference type="PANTHER" id="PTHR10903:SF107">
    <property type="entry name" value="GTPASE IMAP FAMILY MEMBER 4-LIKE-RELATED"/>
    <property type="match status" value="1"/>
</dbReference>
<name>A0AAV6G9Z2_9TELE</name>
<evidence type="ECO:0000256" key="3">
    <source>
        <dbReference type="ARBA" id="ARBA00023134"/>
    </source>
</evidence>
<evidence type="ECO:0000313" key="6">
    <source>
        <dbReference type="EMBL" id="KAG5270917.1"/>
    </source>
</evidence>
<keyword evidence="7" id="KW-1185">Reference proteome</keyword>
<dbReference type="PANTHER" id="PTHR10903">
    <property type="entry name" value="GTPASE, IMAP FAMILY MEMBER-RELATED"/>
    <property type="match status" value="1"/>
</dbReference>